<dbReference type="CDD" id="cd18947">
    <property type="entry name" value="bHLH-PAS_ARNT"/>
    <property type="match status" value="1"/>
</dbReference>
<feature type="region of interest" description="Disordered" evidence="8">
    <location>
        <begin position="472"/>
        <end position="491"/>
    </location>
</feature>
<feature type="domain" description="BHLH" evidence="10">
    <location>
        <begin position="59"/>
        <end position="112"/>
    </location>
</feature>
<dbReference type="GO" id="GO:0005634">
    <property type="term" value="C:nucleus"/>
    <property type="evidence" value="ECO:0007669"/>
    <property type="project" value="UniProtKB-SubCell"/>
</dbReference>
<dbReference type="Pfam" id="PF00010">
    <property type="entry name" value="HLH"/>
    <property type="match status" value="1"/>
</dbReference>
<dbReference type="GO" id="GO:0005737">
    <property type="term" value="C:cytoplasm"/>
    <property type="evidence" value="ECO:0007669"/>
    <property type="project" value="InterPro"/>
</dbReference>
<sequence>MLSYTDMSSSNPDLPDPNLGMGASGAQASGGAVVPKGTNKRPAACDDDAPGSNNDKERFARENHSEIERRRRNKMTAYITELSDMVPTCSALARKPDKLTILRMAVSHMKSLRGSGTTNADGSYKPSFLTDQELKHLILDAADGFLFVVSCETGRIVYVSDSLTPVLNQSQTEWLGSSLYDQLHPDDKEKLREQLSTAENNNTGRMLDLKTGTVKKESQQSSARMSTGARRSFICRMRCGTCPVEPLSMNRLNFLRNRNRNGLGAAKEGEPQYVVVHCTGYIKSWPPAGVSLTDDEADNNQGSRYCLVAIGRLQVTCCPGDTDLNSISVPVEFISRHNCQGMFTFVDHRCLAAVGYQPQHHVRVCPQVVKLKGQVLSVMFRFRSKSREWIWMRTSSFTFQNPFSEEIEYIICTNVNVKQLQQQQADLEGGGTRDGMYEAGPIPLPQMPVQPVAAAGPDHGKSMEKPELYPSLFQGPDQAKAMPSTSTPSAQIYAPANNFPAPRPVSMTPQMAQPAHSAGQMLAQMSRQNGAPQSIPPSSTSSPLHAGPAGGWQGAGAGVRPQFNNQQVAPQAAKTMTPPFPPMGGFGGGSSNTFSQMPTGAAPTPPSGPNYPQMNARANINNGYDGSQSGAQFPSRAAEAVWPQWQGQQHSQSTEQHPHAQGHQQDMFPDVLSMLDQPANFNSDDFEIPMYPPFNE</sequence>
<dbReference type="AlphaFoldDB" id="A0A672G3R3"/>
<evidence type="ECO:0000256" key="6">
    <source>
        <dbReference type="ARBA" id="ARBA00023163"/>
    </source>
</evidence>
<dbReference type="GO" id="GO:0046983">
    <property type="term" value="F:protein dimerization activity"/>
    <property type="evidence" value="ECO:0007669"/>
    <property type="project" value="InterPro"/>
</dbReference>
<evidence type="ECO:0000256" key="7">
    <source>
        <dbReference type="ARBA" id="ARBA00023242"/>
    </source>
</evidence>
<dbReference type="InterPro" id="IPR001067">
    <property type="entry name" value="Nuc_translocat"/>
</dbReference>
<feature type="region of interest" description="Disordered" evidence="8">
    <location>
        <begin position="626"/>
        <end position="663"/>
    </location>
</feature>
<dbReference type="GO" id="GO:0045893">
    <property type="term" value="P:positive regulation of DNA-templated transcription"/>
    <property type="evidence" value="ECO:0007669"/>
    <property type="project" value="UniProtKB-ARBA"/>
</dbReference>
<dbReference type="PROSITE" id="PS50888">
    <property type="entry name" value="BHLH"/>
    <property type="match status" value="1"/>
</dbReference>
<evidence type="ECO:0000259" key="9">
    <source>
        <dbReference type="PROSITE" id="PS50112"/>
    </source>
</evidence>
<keyword evidence="3" id="KW-0677">Repeat</keyword>
<dbReference type="InterPro" id="IPR000014">
    <property type="entry name" value="PAS"/>
</dbReference>
<dbReference type="GO" id="GO:0003677">
    <property type="term" value="F:DNA binding"/>
    <property type="evidence" value="ECO:0007669"/>
    <property type="project" value="UniProtKB-KW"/>
</dbReference>
<dbReference type="SUPFAM" id="SSF47459">
    <property type="entry name" value="HLH, helix-loop-helix DNA-binding domain"/>
    <property type="match status" value="1"/>
</dbReference>
<evidence type="ECO:0000313" key="11">
    <source>
        <dbReference type="Ensembl" id="ENSSFAP00005012827.1"/>
    </source>
</evidence>
<dbReference type="CDD" id="cd00130">
    <property type="entry name" value="PAS"/>
    <property type="match status" value="2"/>
</dbReference>
<dbReference type="FunFam" id="4.10.280.10:FF:000011">
    <property type="entry name" value="Aryl hydrocarbon receptor nuclear translocator 2"/>
    <property type="match status" value="1"/>
</dbReference>
<gene>
    <name evidence="11" type="primary">arnt</name>
</gene>
<keyword evidence="12" id="KW-1185">Reference proteome</keyword>
<dbReference type="InterPro" id="IPR050933">
    <property type="entry name" value="Circadian_TF"/>
</dbReference>
<dbReference type="PANTHER" id="PTHR23042">
    <property type="entry name" value="CIRCADIAN PROTEIN CLOCK/ARNT/BMAL/PAS"/>
    <property type="match status" value="1"/>
</dbReference>
<organism evidence="11 12">
    <name type="scientific">Salarias fasciatus</name>
    <name type="common">Jewelled blenny</name>
    <name type="synonym">Blennius fasciatus</name>
    <dbReference type="NCBI Taxonomy" id="181472"/>
    <lineage>
        <taxon>Eukaryota</taxon>
        <taxon>Metazoa</taxon>
        <taxon>Chordata</taxon>
        <taxon>Craniata</taxon>
        <taxon>Vertebrata</taxon>
        <taxon>Euteleostomi</taxon>
        <taxon>Actinopterygii</taxon>
        <taxon>Neopterygii</taxon>
        <taxon>Teleostei</taxon>
        <taxon>Neoteleostei</taxon>
        <taxon>Acanthomorphata</taxon>
        <taxon>Ovalentaria</taxon>
        <taxon>Blenniimorphae</taxon>
        <taxon>Blenniiformes</taxon>
        <taxon>Blennioidei</taxon>
        <taxon>Blenniidae</taxon>
        <taxon>Salariinae</taxon>
        <taxon>Salarias</taxon>
    </lineage>
</organism>
<dbReference type="Gene3D" id="3.30.450.20">
    <property type="entry name" value="PAS domain"/>
    <property type="match status" value="2"/>
</dbReference>
<feature type="domain" description="PAS" evidence="9">
    <location>
        <begin position="131"/>
        <end position="202"/>
    </location>
</feature>
<feature type="compositionally biased region" description="Polar residues" evidence="8">
    <location>
        <begin position="1"/>
        <end position="12"/>
    </location>
</feature>
<dbReference type="InParanoid" id="A0A672G3R3"/>
<accession>A0A672G3R3</accession>
<evidence type="ECO:0000259" key="10">
    <source>
        <dbReference type="PROSITE" id="PS50888"/>
    </source>
</evidence>
<feature type="region of interest" description="Disordered" evidence="8">
    <location>
        <begin position="1"/>
        <end position="72"/>
    </location>
</feature>
<evidence type="ECO:0000256" key="4">
    <source>
        <dbReference type="ARBA" id="ARBA00023015"/>
    </source>
</evidence>
<proteinExistence type="predicted"/>
<dbReference type="InterPro" id="IPR013767">
    <property type="entry name" value="PAS_fold"/>
</dbReference>
<keyword evidence="6" id="KW-0804">Transcription</keyword>
<dbReference type="Pfam" id="PF14598">
    <property type="entry name" value="PAS_11"/>
    <property type="match status" value="1"/>
</dbReference>
<reference evidence="11" key="1">
    <citation type="submission" date="2019-06" db="EMBL/GenBank/DDBJ databases">
        <authorList>
            <consortium name="Wellcome Sanger Institute Data Sharing"/>
        </authorList>
    </citation>
    <scope>NUCLEOTIDE SEQUENCE [LARGE SCALE GENOMIC DNA]</scope>
</reference>
<dbReference type="InterPro" id="IPR035965">
    <property type="entry name" value="PAS-like_dom_sf"/>
</dbReference>
<dbReference type="GO" id="GO:0005667">
    <property type="term" value="C:transcription regulator complex"/>
    <property type="evidence" value="ECO:0007669"/>
    <property type="project" value="InterPro"/>
</dbReference>
<reference evidence="11" key="2">
    <citation type="submission" date="2025-08" db="UniProtKB">
        <authorList>
            <consortium name="Ensembl"/>
        </authorList>
    </citation>
    <scope>IDENTIFICATION</scope>
</reference>
<dbReference type="SUPFAM" id="SSF55785">
    <property type="entry name" value="PYP-like sensor domain (PAS domain)"/>
    <property type="match status" value="2"/>
</dbReference>
<evidence type="ECO:0000256" key="8">
    <source>
        <dbReference type="SAM" id="MobiDB-lite"/>
    </source>
</evidence>
<dbReference type="InterPro" id="IPR001610">
    <property type="entry name" value="PAC"/>
</dbReference>
<dbReference type="Pfam" id="PF00989">
    <property type="entry name" value="PAS"/>
    <property type="match status" value="1"/>
</dbReference>
<comment type="subcellular location">
    <subcellularLocation>
        <location evidence="1">Nucleus</location>
    </subcellularLocation>
</comment>
<feature type="compositionally biased region" description="Basic and acidic residues" evidence="8">
    <location>
        <begin position="54"/>
        <end position="69"/>
    </location>
</feature>
<feature type="compositionally biased region" description="Gly residues" evidence="8">
    <location>
        <begin position="548"/>
        <end position="557"/>
    </location>
</feature>
<evidence type="ECO:0000256" key="3">
    <source>
        <dbReference type="ARBA" id="ARBA00022737"/>
    </source>
</evidence>
<dbReference type="GO" id="GO:0003700">
    <property type="term" value="F:DNA-binding transcription factor activity"/>
    <property type="evidence" value="ECO:0007669"/>
    <property type="project" value="InterPro"/>
</dbReference>
<feature type="compositionally biased region" description="Low complexity" evidence="8">
    <location>
        <begin position="532"/>
        <end position="547"/>
    </location>
</feature>
<name>A0A672G3R3_SALFA</name>
<dbReference type="Ensembl" id="ENSSFAT00005013390.1">
    <property type="protein sequence ID" value="ENSSFAP00005012827.1"/>
    <property type="gene ID" value="ENSSFAG00005007058.1"/>
</dbReference>
<dbReference type="Gene3D" id="4.10.280.10">
    <property type="entry name" value="Helix-loop-helix DNA-binding domain"/>
    <property type="match status" value="1"/>
</dbReference>
<keyword evidence="4" id="KW-0805">Transcription regulation</keyword>
<dbReference type="PRINTS" id="PR00785">
    <property type="entry name" value="NCTRNSLOCATR"/>
</dbReference>
<feature type="region of interest" description="Disordered" evidence="8">
    <location>
        <begin position="497"/>
        <end position="557"/>
    </location>
</feature>
<feature type="region of interest" description="Disordered" evidence="8">
    <location>
        <begin position="675"/>
        <end position="696"/>
    </location>
</feature>
<evidence type="ECO:0000256" key="2">
    <source>
        <dbReference type="ARBA" id="ARBA00022491"/>
    </source>
</evidence>
<dbReference type="InterPro" id="IPR011598">
    <property type="entry name" value="bHLH_dom"/>
</dbReference>
<dbReference type="Proteomes" id="UP000472267">
    <property type="component" value="Chromosome 11"/>
</dbReference>
<dbReference type="SMART" id="SM00353">
    <property type="entry name" value="HLH"/>
    <property type="match status" value="1"/>
</dbReference>
<dbReference type="SMART" id="SM00086">
    <property type="entry name" value="PAC"/>
    <property type="match status" value="1"/>
</dbReference>
<evidence type="ECO:0000313" key="12">
    <source>
        <dbReference type="Proteomes" id="UP000472267"/>
    </source>
</evidence>
<dbReference type="SMART" id="SM00091">
    <property type="entry name" value="PAS"/>
    <property type="match status" value="1"/>
</dbReference>
<reference evidence="11" key="3">
    <citation type="submission" date="2025-09" db="UniProtKB">
        <authorList>
            <consortium name="Ensembl"/>
        </authorList>
    </citation>
    <scope>IDENTIFICATION</scope>
</reference>
<dbReference type="FunFam" id="3.30.450.20:FF:000003">
    <property type="entry name" value="Aryl hydrocarbon receptor nuclear translocator 2"/>
    <property type="match status" value="1"/>
</dbReference>
<protein>
    <submittedName>
        <fullName evidence="11">Aryl hydrocarbon receptor nuclear translocator</fullName>
    </submittedName>
</protein>
<keyword evidence="7" id="KW-0539">Nucleus</keyword>
<feature type="compositionally biased region" description="Polar residues" evidence="8">
    <location>
        <begin position="645"/>
        <end position="655"/>
    </location>
</feature>
<keyword evidence="5" id="KW-0238">DNA-binding</keyword>
<dbReference type="PROSITE" id="PS50112">
    <property type="entry name" value="PAS"/>
    <property type="match status" value="1"/>
</dbReference>
<dbReference type="InterPro" id="IPR036638">
    <property type="entry name" value="HLH_DNA-bd_sf"/>
</dbReference>
<keyword evidence="2" id="KW-0678">Repressor</keyword>
<evidence type="ECO:0000256" key="1">
    <source>
        <dbReference type="ARBA" id="ARBA00004123"/>
    </source>
</evidence>
<evidence type="ECO:0000256" key="5">
    <source>
        <dbReference type="ARBA" id="ARBA00023125"/>
    </source>
</evidence>